<dbReference type="PROSITE" id="PS51257">
    <property type="entry name" value="PROKAR_LIPOPROTEIN"/>
    <property type="match status" value="1"/>
</dbReference>
<sequence>MKKLLLLLMAAALLTGCQKYSGGEPVNKPKEEKLKVEEIKKEEPKKELTLEDKVTAALHKGFGKKFNDKDSVQEIKAIKGVDESARVNVKVYAKDSIGMKTTMLNSITSTLKELQNENEIETIFFMIIFPLVDQYGNSEDGTIAKVEISKETLDKINFKNFVYNQIPNIADEYWEHPAVSK</sequence>
<protein>
    <recommendedName>
        <fullName evidence="3">Lipoprotein</fullName>
    </recommendedName>
</protein>
<gene>
    <name evidence="1" type="ORF">F7731_08745</name>
</gene>
<dbReference type="RefSeq" id="WP_151534374.1">
    <property type="nucleotide sequence ID" value="NZ_WBOS01000002.1"/>
</dbReference>
<comment type="caution">
    <text evidence="1">The sequence shown here is derived from an EMBL/GenBank/DDBJ whole genome shotgun (WGS) entry which is preliminary data.</text>
</comment>
<evidence type="ECO:0000313" key="1">
    <source>
        <dbReference type="EMBL" id="KAB2337670.1"/>
    </source>
</evidence>
<organism evidence="1 2">
    <name type="scientific">Cytobacillus depressus</name>
    <dbReference type="NCBI Taxonomy" id="1602942"/>
    <lineage>
        <taxon>Bacteria</taxon>
        <taxon>Bacillati</taxon>
        <taxon>Bacillota</taxon>
        <taxon>Bacilli</taxon>
        <taxon>Bacillales</taxon>
        <taxon>Bacillaceae</taxon>
        <taxon>Cytobacillus</taxon>
    </lineage>
</organism>
<evidence type="ECO:0008006" key="3">
    <source>
        <dbReference type="Google" id="ProtNLM"/>
    </source>
</evidence>
<name>A0A6L3VDU3_9BACI</name>
<accession>A0A6L3VDU3</accession>
<evidence type="ECO:0000313" key="2">
    <source>
        <dbReference type="Proteomes" id="UP000481030"/>
    </source>
</evidence>
<keyword evidence="2" id="KW-1185">Reference proteome</keyword>
<dbReference type="EMBL" id="WBOS01000002">
    <property type="protein sequence ID" value="KAB2337670.1"/>
    <property type="molecule type" value="Genomic_DNA"/>
</dbReference>
<dbReference type="AlphaFoldDB" id="A0A6L3VDU3"/>
<proteinExistence type="predicted"/>
<dbReference type="OrthoDB" id="287883at2"/>
<dbReference type="Proteomes" id="UP000481030">
    <property type="component" value="Unassembled WGS sequence"/>
</dbReference>
<reference evidence="1 2" key="1">
    <citation type="journal article" date="2016" name="Antonie Van Leeuwenhoek">
        <title>Bacillus depressus sp. nov., isolated from soil of a sunflower field.</title>
        <authorList>
            <person name="Wei X."/>
            <person name="Xin D."/>
            <person name="Xin Y."/>
            <person name="Zhang H."/>
            <person name="Wang T."/>
            <person name="Zhang J."/>
        </authorList>
    </citation>
    <scope>NUCLEOTIDE SEQUENCE [LARGE SCALE GENOMIC DNA]</scope>
    <source>
        <strain evidence="1 2">BZ1</strain>
    </source>
</reference>